<proteinExistence type="predicted"/>
<accession>A0A1E5GVR3</accession>
<gene>
    <name evidence="1" type="ORF">BCR25_04060</name>
</gene>
<evidence type="ECO:0000313" key="2">
    <source>
        <dbReference type="Proteomes" id="UP000095094"/>
    </source>
</evidence>
<dbReference type="EMBL" id="MIJY01000012">
    <property type="protein sequence ID" value="OEG16778.1"/>
    <property type="molecule type" value="Genomic_DNA"/>
</dbReference>
<protein>
    <submittedName>
        <fullName evidence="1">Uncharacterized protein</fullName>
    </submittedName>
</protein>
<dbReference type="Proteomes" id="UP000095094">
    <property type="component" value="Unassembled WGS sequence"/>
</dbReference>
<evidence type="ECO:0000313" key="1">
    <source>
        <dbReference type="EMBL" id="OEG16778.1"/>
    </source>
</evidence>
<name>A0A1E5GVR3_9ENTE</name>
<organism evidence="1 2">
    <name type="scientific">Enterococcus termitis</name>
    <dbReference type="NCBI Taxonomy" id="332950"/>
    <lineage>
        <taxon>Bacteria</taxon>
        <taxon>Bacillati</taxon>
        <taxon>Bacillota</taxon>
        <taxon>Bacilli</taxon>
        <taxon>Lactobacillales</taxon>
        <taxon>Enterococcaceae</taxon>
        <taxon>Enterococcus</taxon>
    </lineage>
</organism>
<sequence>MKKVYSVEDLSEKGYFIEDDIAWRIEDSLRKNIQVFQAGTNGELVVGVFPNGDEFEIGRIKKIKIM</sequence>
<dbReference type="RefSeq" id="WP_069663175.1">
    <property type="nucleotide sequence ID" value="NZ_JBHUJJ010000001.1"/>
</dbReference>
<dbReference type="AlphaFoldDB" id="A0A1E5GVR3"/>
<keyword evidence="2" id="KW-1185">Reference proteome</keyword>
<comment type="caution">
    <text evidence="1">The sequence shown here is derived from an EMBL/GenBank/DDBJ whole genome shotgun (WGS) entry which is preliminary data.</text>
</comment>
<reference evidence="2" key="1">
    <citation type="submission" date="2016-09" db="EMBL/GenBank/DDBJ databases">
        <authorList>
            <person name="Gulvik C.A."/>
        </authorList>
    </citation>
    <scope>NUCLEOTIDE SEQUENCE [LARGE SCALE GENOMIC DNA]</scope>
    <source>
        <strain evidence="2">LMG 8895</strain>
    </source>
</reference>